<dbReference type="EMBL" id="QJKJ01015729">
    <property type="protein sequence ID" value="RDX62041.1"/>
    <property type="molecule type" value="Genomic_DNA"/>
</dbReference>
<gene>
    <name evidence="14" type="primary">MSL1</name>
    <name evidence="14" type="ORF">CR513_59666</name>
</gene>
<dbReference type="PANTHER" id="PTHR48063:SF98">
    <property type="entry name" value="LRR RECEPTOR-LIKE SERINE_THREONINE-PROTEIN KINASE FLS2"/>
    <property type="match status" value="1"/>
</dbReference>
<dbReference type="PRINTS" id="PR00019">
    <property type="entry name" value="LEURICHRPT"/>
</dbReference>
<evidence type="ECO:0000313" key="15">
    <source>
        <dbReference type="Proteomes" id="UP000257109"/>
    </source>
</evidence>
<evidence type="ECO:0000256" key="1">
    <source>
        <dbReference type="ARBA" id="ARBA00004251"/>
    </source>
</evidence>
<keyword evidence="15" id="KW-1185">Reference proteome</keyword>
<protein>
    <submittedName>
        <fullName evidence="14">Leucine-rich repeat receptor protein kinase MSL1</fullName>
    </submittedName>
</protein>
<evidence type="ECO:0000256" key="7">
    <source>
        <dbReference type="ARBA" id="ARBA00022737"/>
    </source>
</evidence>
<dbReference type="SUPFAM" id="SSF52047">
    <property type="entry name" value="RNI-like"/>
    <property type="match status" value="1"/>
</dbReference>
<feature type="domain" description="Leucine-rich repeat-containing N-terminal plant-type" evidence="12">
    <location>
        <begin position="19"/>
        <end position="55"/>
    </location>
</feature>
<keyword evidence="6" id="KW-0732">Signal</keyword>
<evidence type="ECO:0000313" key="14">
    <source>
        <dbReference type="EMBL" id="RDX62041.1"/>
    </source>
</evidence>
<keyword evidence="9" id="KW-0472">Membrane</keyword>
<evidence type="ECO:0000256" key="8">
    <source>
        <dbReference type="ARBA" id="ARBA00022989"/>
    </source>
</evidence>
<dbReference type="SUPFAM" id="SSF52058">
    <property type="entry name" value="L domain-like"/>
    <property type="match status" value="2"/>
</dbReference>
<dbReference type="InterPro" id="IPR055414">
    <property type="entry name" value="LRR_R13L4/SHOC2-like"/>
</dbReference>
<dbReference type="InterPro" id="IPR025875">
    <property type="entry name" value="Leu-rich_rpt_4"/>
</dbReference>
<dbReference type="PANTHER" id="PTHR48063">
    <property type="entry name" value="LRR RECEPTOR-LIKE KINASE"/>
    <property type="match status" value="1"/>
</dbReference>
<evidence type="ECO:0000256" key="3">
    <source>
        <dbReference type="ARBA" id="ARBA00022475"/>
    </source>
</evidence>
<keyword evidence="11" id="KW-0325">Glycoprotein</keyword>
<dbReference type="InterPro" id="IPR032675">
    <property type="entry name" value="LRR_dom_sf"/>
</dbReference>
<organism evidence="14 15">
    <name type="scientific">Mucuna pruriens</name>
    <name type="common">Velvet bean</name>
    <name type="synonym">Dolichos pruriens</name>
    <dbReference type="NCBI Taxonomy" id="157652"/>
    <lineage>
        <taxon>Eukaryota</taxon>
        <taxon>Viridiplantae</taxon>
        <taxon>Streptophyta</taxon>
        <taxon>Embryophyta</taxon>
        <taxon>Tracheophyta</taxon>
        <taxon>Spermatophyta</taxon>
        <taxon>Magnoliopsida</taxon>
        <taxon>eudicotyledons</taxon>
        <taxon>Gunneridae</taxon>
        <taxon>Pentapetalae</taxon>
        <taxon>rosids</taxon>
        <taxon>fabids</taxon>
        <taxon>Fabales</taxon>
        <taxon>Fabaceae</taxon>
        <taxon>Papilionoideae</taxon>
        <taxon>50 kb inversion clade</taxon>
        <taxon>NPAAA clade</taxon>
        <taxon>indigoferoid/millettioid clade</taxon>
        <taxon>Phaseoleae</taxon>
        <taxon>Mucuna</taxon>
    </lineage>
</organism>
<evidence type="ECO:0000256" key="6">
    <source>
        <dbReference type="ARBA" id="ARBA00022729"/>
    </source>
</evidence>
<feature type="domain" description="Disease resistance R13L4/SHOC-2-like LRR" evidence="13">
    <location>
        <begin position="94"/>
        <end position="353"/>
    </location>
</feature>
<keyword evidence="4" id="KW-0433">Leucine-rich repeat</keyword>
<comment type="subcellular location">
    <subcellularLocation>
        <location evidence="1">Cell membrane</location>
        <topology evidence="1">Single-pass type I membrane protein</topology>
    </subcellularLocation>
</comment>
<dbReference type="FunFam" id="3.80.10.10:FF:000095">
    <property type="entry name" value="LRR receptor-like serine/threonine-protein kinase GSO1"/>
    <property type="match status" value="2"/>
</dbReference>
<dbReference type="GO" id="GO:0005886">
    <property type="term" value="C:plasma membrane"/>
    <property type="evidence" value="ECO:0007669"/>
    <property type="project" value="UniProtKB-SubCell"/>
</dbReference>
<evidence type="ECO:0000256" key="2">
    <source>
        <dbReference type="ARBA" id="ARBA00009592"/>
    </source>
</evidence>
<sequence>MYLVLQVVCSGQEIWCIKREREALLQFKAALVDRYAMLSSWTTADCCQWKGVRCNNLTGHILMLDLHGESYVEYVFHSYYEFPSERYISGAIHKSLMELQQLRYLNLSWNSFPDIVIPEFLGSLSSLRYLDLSHSNFSGKIPSQFGFLSRLKYLNLGWNSLEGSIPYQLGNLSNLQHLDLRNNYFEGIIPSQLGNLSNLQKLYLGGYDGAFKIDNGNHAGDQWLSNLISLTHLYLSSFPNLCCSHSWLQMIGKLPKLRELSLIGCGLSDHFILSMSPSKFNFSTSLSVLDLSGNTFTSSMMIFQWVSNITSNLVELDLSVNYLEGSTSNHFGMFMNSLEHLDLSFNRFKSEVLKSFVNICTLHSLYMYENNLTENLPSILHNLSSGCVRYSLQELDLSYNQITGSLPDLSAFSSLKELDLDGNQLSGKIIEGVRLPSKLEFLSVSSNSLEGGVPKSFGSTCNLELLDLSYNNLNEELIVIFNHLSGCSSLRQLNLGSNEISGTLPNLLSMFPSLKRLYLDRNNLNGTISEVVRFPTELEKLHLDSNSLKGVITDFHFANMSKLDSLGLSDNSLTLAFTRDWVPPFQLRNIRLRSCKLGPTFPKWLQTQNGFDNIDISNAGISDVVPYVFWAKLALQEWVTMNISYNNLQGIIPNFPQKNPYYSLTLGSNQFLGPIPPFLRGSMSLDLSKNKFSDSLSFLCDSGTIETLYQLDLSNNQLSGQIPDCWSHFKSLAYLDLSHNKLSGTIPTSLGLLLDLQALLLRNNNLTDEIPLSLRSCTKLVMLDMAENRLSGPIPTWIGSKFQELQILSLGSNHFYGSLPLQICYLKSIQLLDVSINNLSGKIPKCITNFTLMAQKASLEDYYKDHLYSVSTTSRVIDGTTYYLNAFLTWKGSERMFTNNELFLLKSIDLSSNHFSEELPMEIGNLFELVSLNLSRNNLTGKIPSNIGKLTSLEFLDLSRNQFVGSIPWSLTQIDRLSMLDLSHNHLSGQIPIGTQLQGFNVSSYEDNLDLCGLPLKKLCIDGGPAQGPIVEVHEDENSLFTREFYMSMAIGFVTSFWEKFWILSASLLVLKNANISRFKGLLDIKEYDQRDAFGGEKQSLTFGFGGNRIEEGF</sequence>
<keyword evidence="7" id="KW-0677">Repeat</keyword>
<proteinExistence type="inferred from homology"/>
<dbReference type="STRING" id="157652.A0A371E7N5"/>
<dbReference type="Pfam" id="PF08263">
    <property type="entry name" value="LRRNT_2"/>
    <property type="match status" value="1"/>
</dbReference>
<feature type="non-terminal residue" evidence="14">
    <location>
        <position position="1"/>
    </location>
</feature>
<evidence type="ECO:0000259" key="12">
    <source>
        <dbReference type="Pfam" id="PF08263"/>
    </source>
</evidence>
<name>A0A371E7N5_MUCPR</name>
<evidence type="ECO:0000256" key="11">
    <source>
        <dbReference type="ARBA" id="ARBA00023180"/>
    </source>
</evidence>
<dbReference type="GO" id="GO:0016301">
    <property type="term" value="F:kinase activity"/>
    <property type="evidence" value="ECO:0007669"/>
    <property type="project" value="UniProtKB-KW"/>
</dbReference>
<keyword evidence="3" id="KW-1003">Cell membrane</keyword>
<evidence type="ECO:0000256" key="4">
    <source>
        <dbReference type="ARBA" id="ARBA00022614"/>
    </source>
</evidence>
<evidence type="ECO:0000256" key="9">
    <source>
        <dbReference type="ARBA" id="ARBA00023136"/>
    </source>
</evidence>
<dbReference type="Gene3D" id="3.80.10.10">
    <property type="entry name" value="Ribonuclease Inhibitor"/>
    <property type="match status" value="4"/>
</dbReference>
<evidence type="ECO:0000256" key="10">
    <source>
        <dbReference type="ARBA" id="ARBA00023170"/>
    </source>
</evidence>
<evidence type="ECO:0000259" key="13">
    <source>
        <dbReference type="Pfam" id="PF23598"/>
    </source>
</evidence>
<comment type="similarity">
    <text evidence="2">Belongs to the RLP family.</text>
</comment>
<keyword evidence="14" id="KW-0418">Kinase</keyword>
<dbReference type="Proteomes" id="UP000257109">
    <property type="component" value="Unassembled WGS sequence"/>
</dbReference>
<keyword evidence="14" id="KW-0808">Transferase</keyword>
<dbReference type="Pfam" id="PF23598">
    <property type="entry name" value="LRR_14"/>
    <property type="match status" value="1"/>
</dbReference>
<keyword evidence="5" id="KW-0812">Transmembrane</keyword>
<dbReference type="SMART" id="SM00369">
    <property type="entry name" value="LRR_TYP"/>
    <property type="match status" value="10"/>
</dbReference>
<dbReference type="FunFam" id="3.80.10.10:FF:000111">
    <property type="entry name" value="LRR receptor-like serine/threonine-protein kinase ERECTA"/>
    <property type="match status" value="1"/>
</dbReference>
<reference evidence="14" key="1">
    <citation type="submission" date="2018-05" db="EMBL/GenBank/DDBJ databases">
        <title>Draft genome of Mucuna pruriens seed.</title>
        <authorList>
            <person name="Nnadi N.E."/>
            <person name="Vos R."/>
            <person name="Hasami M.H."/>
            <person name="Devisetty U.K."/>
            <person name="Aguiy J.C."/>
        </authorList>
    </citation>
    <scope>NUCLEOTIDE SEQUENCE [LARGE SCALE GENOMIC DNA]</scope>
    <source>
        <strain evidence="14">JCA_2017</strain>
    </source>
</reference>
<dbReference type="Pfam" id="PF00560">
    <property type="entry name" value="LRR_1"/>
    <property type="match status" value="5"/>
</dbReference>
<accession>A0A371E7N5</accession>
<dbReference type="InterPro" id="IPR001611">
    <property type="entry name" value="Leu-rich_rpt"/>
</dbReference>
<dbReference type="InterPro" id="IPR003591">
    <property type="entry name" value="Leu-rich_rpt_typical-subtyp"/>
</dbReference>
<dbReference type="Pfam" id="PF13855">
    <property type="entry name" value="LRR_8"/>
    <property type="match status" value="1"/>
</dbReference>
<dbReference type="InterPro" id="IPR046956">
    <property type="entry name" value="RLP23-like"/>
</dbReference>
<keyword evidence="10 14" id="KW-0675">Receptor</keyword>
<dbReference type="OrthoDB" id="1432377at2759"/>
<dbReference type="PROSITE" id="PS51450">
    <property type="entry name" value="LRR"/>
    <property type="match status" value="3"/>
</dbReference>
<dbReference type="InterPro" id="IPR013210">
    <property type="entry name" value="LRR_N_plant-typ"/>
</dbReference>
<dbReference type="Pfam" id="PF12799">
    <property type="entry name" value="LRR_4"/>
    <property type="match status" value="1"/>
</dbReference>
<dbReference type="FunFam" id="3.80.10.10:FF:000275">
    <property type="entry name" value="Leucine-rich repeat receptor-like protein kinase"/>
    <property type="match status" value="1"/>
</dbReference>
<evidence type="ECO:0000256" key="5">
    <source>
        <dbReference type="ARBA" id="ARBA00022692"/>
    </source>
</evidence>
<keyword evidence="8" id="KW-1133">Transmembrane helix</keyword>
<dbReference type="AlphaFoldDB" id="A0A371E7N5"/>
<comment type="caution">
    <text evidence="14">The sequence shown here is derived from an EMBL/GenBank/DDBJ whole genome shotgun (WGS) entry which is preliminary data.</text>
</comment>